<dbReference type="Proteomes" id="UP000193642">
    <property type="component" value="Unassembled WGS sequence"/>
</dbReference>
<dbReference type="PANTHER" id="PTHR16189:SF3">
    <property type="entry name" value="AMINO ACID TRANSPORTER TRANSMEMBRANE DOMAIN-CONTAINING PROTEIN"/>
    <property type="match status" value="1"/>
</dbReference>
<dbReference type="STRING" id="329046.A0A1Y2AN91"/>
<gene>
    <name evidence="3" type="ORF">BCR33DRAFT_809588</name>
</gene>
<keyword evidence="2" id="KW-0472">Membrane</keyword>
<feature type="transmembrane region" description="Helical" evidence="2">
    <location>
        <begin position="202"/>
        <end position="221"/>
    </location>
</feature>
<feature type="non-terminal residue" evidence="3">
    <location>
        <position position="1"/>
    </location>
</feature>
<organism evidence="3 4">
    <name type="scientific">Rhizoclosmatium globosum</name>
    <dbReference type="NCBI Taxonomy" id="329046"/>
    <lineage>
        <taxon>Eukaryota</taxon>
        <taxon>Fungi</taxon>
        <taxon>Fungi incertae sedis</taxon>
        <taxon>Chytridiomycota</taxon>
        <taxon>Chytridiomycota incertae sedis</taxon>
        <taxon>Chytridiomycetes</taxon>
        <taxon>Chytridiales</taxon>
        <taxon>Chytriomycetaceae</taxon>
        <taxon>Rhizoclosmatium</taxon>
    </lineage>
</organism>
<feature type="compositionally biased region" description="Low complexity" evidence="1">
    <location>
        <begin position="506"/>
        <end position="535"/>
    </location>
</feature>
<feature type="transmembrane region" description="Helical" evidence="2">
    <location>
        <begin position="46"/>
        <end position="68"/>
    </location>
</feature>
<sequence length="883" mass="96302">VERKTTLHHLHDAKKVTFLGGFCLLFNALTGAGIPYTGSVFATLGWIPPILLFFVFAVISAFSCLFIIEAMQAMPGNRHFQGTVEYATLINFYFGPVEHIVGQLLLYGAIQSQAMSNIVLSAQTFDNIFVDLFHKTCGVTLARNGLDFGWKCFSNDNSTSWAVDASVGGSPFGDQPMLFTLGLLAVILLCFPLAISGLDDNIQVQIVCFGLSLLVLSEWMIESSFGMQLARVPTAAASSAFGGILGPIILNFACTIFVPSWINLKSKTVNAQKTIWTAMGIAILFFTLVGLFPALGFNNLRVFGLTGSSMNVITILTDPTQAHHLAVNKIFCYLFTTVMLLPAIPVSFIISEQNLSQNFRMEKLWQQLGLKLMVFVVPWLLVIPLQTGSVLASFINWTGVLLVSPANFVIPFVIYLKCLKFRRDYNEHRVLTPKQTSILKQVHANSTTIIRYLDTGILHHRNVFGFGNGTGTIRQMMSRGRTLISDNRTTSQPATLAVVGSIRRSASPSGISAPPSPMSMAFPPSAPRSRSPSPSGKGIVVMHQTLRGPMKVVEHQQGLPVVDVAVEEITEDSSLAGGTPVTRKVSLLVPPSINSYGVGGGGGGRSSTYPRRSLAIRPEIVVDAGHLRVPEEYGFLVASGGVGGASSSHVLEEVADAGEVEEFWLKEAVPDAELERMEHRLLETQQGHRMETQQLRRRETGGRQQRDSSPFGSLLNRGHSNVSATSRVPQIIMTRDTIRKKPTLTSRETESEVTTQEQDASNVLRIHTGTSNAASKRSNSTSTFGISLEPEIIPFSPASFTFGREEEGEQLNVVTPKSSRRMPQRQIQRAMTLPTNAHYVSETFIAVPFWLPVTGYQLAMGLLLSTSLLSLVVIVLQIVSASS</sequence>
<dbReference type="PANTHER" id="PTHR16189">
    <property type="entry name" value="TRANSMEMBRANE PROTEIN 104-RELATED"/>
    <property type="match status" value="1"/>
</dbReference>
<accession>A0A1Y2AN91</accession>
<keyword evidence="2" id="KW-1133">Transmembrane helix</keyword>
<feature type="transmembrane region" description="Helical" evidence="2">
    <location>
        <begin position="89"/>
        <end position="110"/>
    </location>
</feature>
<feature type="region of interest" description="Disordered" evidence="1">
    <location>
        <begin position="682"/>
        <end position="782"/>
    </location>
</feature>
<feature type="compositionally biased region" description="Polar residues" evidence="1">
    <location>
        <begin position="718"/>
        <end position="728"/>
    </location>
</feature>
<evidence type="ECO:0008006" key="5">
    <source>
        <dbReference type="Google" id="ProtNLM"/>
    </source>
</evidence>
<feature type="compositionally biased region" description="Polar residues" evidence="1">
    <location>
        <begin position="768"/>
        <end position="782"/>
    </location>
</feature>
<evidence type="ECO:0000256" key="2">
    <source>
        <dbReference type="SAM" id="Phobius"/>
    </source>
</evidence>
<evidence type="ECO:0000313" key="4">
    <source>
        <dbReference type="Proteomes" id="UP000193642"/>
    </source>
</evidence>
<feature type="transmembrane region" description="Helical" evidence="2">
    <location>
        <begin position="370"/>
        <end position="388"/>
    </location>
</feature>
<feature type="transmembrane region" description="Helical" evidence="2">
    <location>
        <begin position="330"/>
        <end position="350"/>
    </location>
</feature>
<comment type="caution">
    <text evidence="3">The sequence shown here is derived from an EMBL/GenBank/DDBJ whole genome shotgun (WGS) entry which is preliminary data.</text>
</comment>
<name>A0A1Y2AN91_9FUNG</name>
<feature type="region of interest" description="Disordered" evidence="1">
    <location>
        <begin position="506"/>
        <end position="537"/>
    </location>
</feature>
<feature type="compositionally biased region" description="Basic and acidic residues" evidence="1">
    <location>
        <begin position="682"/>
        <end position="706"/>
    </location>
</feature>
<keyword evidence="2" id="KW-0812">Transmembrane</keyword>
<dbReference type="AlphaFoldDB" id="A0A1Y2AN91"/>
<dbReference type="OrthoDB" id="294541at2759"/>
<feature type="transmembrane region" description="Helical" evidence="2">
    <location>
        <begin position="241"/>
        <end position="262"/>
    </location>
</feature>
<proteinExistence type="predicted"/>
<feature type="transmembrane region" description="Helical" evidence="2">
    <location>
        <begin position="177"/>
        <end position="195"/>
    </location>
</feature>
<protein>
    <recommendedName>
        <fullName evidence="5">Amino acid transporter transmembrane domain-containing protein</fullName>
    </recommendedName>
</protein>
<feature type="transmembrane region" description="Helical" evidence="2">
    <location>
        <begin position="274"/>
        <end position="295"/>
    </location>
</feature>
<keyword evidence="4" id="KW-1185">Reference proteome</keyword>
<dbReference type="EMBL" id="MCGO01000155">
    <property type="protein sequence ID" value="ORY23770.1"/>
    <property type="molecule type" value="Genomic_DNA"/>
</dbReference>
<feature type="transmembrane region" description="Helical" evidence="2">
    <location>
        <begin position="857"/>
        <end position="879"/>
    </location>
</feature>
<reference evidence="3 4" key="1">
    <citation type="submission" date="2016-07" db="EMBL/GenBank/DDBJ databases">
        <title>Pervasive Adenine N6-methylation of Active Genes in Fungi.</title>
        <authorList>
            <consortium name="DOE Joint Genome Institute"/>
            <person name="Mondo S.J."/>
            <person name="Dannebaum R.O."/>
            <person name="Kuo R.C."/>
            <person name="Labutti K."/>
            <person name="Haridas S."/>
            <person name="Kuo A."/>
            <person name="Salamov A."/>
            <person name="Ahrendt S.R."/>
            <person name="Lipzen A."/>
            <person name="Sullivan W."/>
            <person name="Andreopoulos W.B."/>
            <person name="Clum A."/>
            <person name="Lindquist E."/>
            <person name="Daum C."/>
            <person name="Ramamoorthy G.K."/>
            <person name="Gryganskyi A."/>
            <person name="Culley D."/>
            <person name="Magnuson J.K."/>
            <person name="James T.Y."/>
            <person name="O'Malley M.A."/>
            <person name="Stajich J.E."/>
            <person name="Spatafora J.W."/>
            <person name="Visel A."/>
            <person name="Grigoriev I.V."/>
        </authorList>
    </citation>
    <scope>NUCLEOTIDE SEQUENCE [LARGE SCALE GENOMIC DNA]</scope>
    <source>
        <strain evidence="3 4">JEL800</strain>
    </source>
</reference>
<evidence type="ECO:0000256" key="1">
    <source>
        <dbReference type="SAM" id="MobiDB-lite"/>
    </source>
</evidence>
<feature type="transmembrane region" description="Helical" evidence="2">
    <location>
        <begin position="394"/>
        <end position="416"/>
    </location>
</feature>
<feature type="compositionally biased region" description="Polar residues" evidence="1">
    <location>
        <begin position="752"/>
        <end position="761"/>
    </location>
</feature>
<feature type="transmembrane region" description="Helical" evidence="2">
    <location>
        <begin position="16"/>
        <end position="34"/>
    </location>
</feature>
<evidence type="ECO:0000313" key="3">
    <source>
        <dbReference type="EMBL" id="ORY23770.1"/>
    </source>
</evidence>